<feature type="domain" description="C2" evidence="11">
    <location>
        <begin position="398"/>
        <end position="527"/>
    </location>
</feature>
<dbReference type="GO" id="GO:0005886">
    <property type="term" value="C:plasma membrane"/>
    <property type="evidence" value="ECO:0007669"/>
    <property type="project" value="UniProtKB-SubCell"/>
</dbReference>
<keyword evidence="4" id="KW-0268">Exocytosis</keyword>
<evidence type="ECO:0000256" key="5">
    <source>
        <dbReference type="ARBA" id="ARBA00022553"/>
    </source>
</evidence>
<evidence type="ECO:0000256" key="3">
    <source>
        <dbReference type="ARBA" id="ARBA00022475"/>
    </source>
</evidence>
<feature type="domain" description="C2" evidence="11">
    <location>
        <begin position="263"/>
        <end position="385"/>
    </location>
</feature>
<dbReference type="FunFam" id="2.60.40.150:FF:000108">
    <property type="entry name" value="Synaptotagmin like 1"/>
    <property type="match status" value="1"/>
</dbReference>
<dbReference type="FunFam" id="2.60.40.150:FF:000006">
    <property type="entry name" value="Synaptotagmin-like 5, isoform CRA_a"/>
    <property type="match status" value="1"/>
</dbReference>
<reference evidence="13" key="1">
    <citation type="journal article" date="2014" name="Nature">
        <title>Elephant shark genome provides unique insights into gnathostome evolution.</title>
        <authorList>
            <consortium name="International Elephant Shark Genome Sequencing Consortium"/>
            <person name="Venkatesh B."/>
            <person name="Lee A.P."/>
            <person name="Ravi V."/>
            <person name="Maurya A.K."/>
            <person name="Lian M.M."/>
            <person name="Swann J.B."/>
            <person name="Ohta Y."/>
            <person name="Flajnik M.F."/>
            <person name="Sutoh Y."/>
            <person name="Kasahara M."/>
            <person name="Hoon S."/>
            <person name="Gangu V."/>
            <person name="Roy S.W."/>
            <person name="Irimia M."/>
            <person name="Korzh V."/>
            <person name="Kondrychyn I."/>
            <person name="Lim Z.W."/>
            <person name="Tay B.H."/>
            <person name="Tohari S."/>
            <person name="Kong K.W."/>
            <person name="Ho S."/>
            <person name="Lorente-Galdos B."/>
            <person name="Quilez J."/>
            <person name="Marques-Bonet T."/>
            <person name="Raney B.J."/>
            <person name="Ingham P.W."/>
            <person name="Tay A."/>
            <person name="Hillier L.W."/>
            <person name="Minx P."/>
            <person name="Boehm T."/>
            <person name="Wilson R.K."/>
            <person name="Brenner S."/>
            <person name="Warren W.C."/>
        </authorList>
    </citation>
    <scope>NUCLEOTIDE SEQUENCE</scope>
    <source>
        <tissue evidence="13">Spleen</tissue>
    </source>
</reference>
<dbReference type="PROSITE" id="PS50004">
    <property type="entry name" value="C2"/>
    <property type="match status" value="2"/>
</dbReference>
<dbReference type="GO" id="GO:0031267">
    <property type="term" value="F:small GTPase binding"/>
    <property type="evidence" value="ECO:0007669"/>
    <property type="project" value="InterPro"/>
</dbReference>
<dbReference type="InterPro" id="IPR000008">
    <property type="entry name" value="C2_dom"/>
</dbReference>
<keyword evidence="3" id="KW-1003">Cell membrane</keyword>
<organism evidence="13">
    <name type="scientific">Callorhinchus milii</name>
    <name type="common">Ghost shark</name>
    <dbReference type="NCBI Taxonomy" id="7868"/>
    <lineage>
        <taxon>Eukaryota</taxon>
        <taxon>Metazoa</taxon>
        <taxon>Chordata</taxon>
        <taxon>Craniata</taxon>
        <taxon>Vertebrata</taxon>
        <taxon>Chondrichthyes</taxon>
        <taxon>Holocephali</taxon>
        <taxon>Chimaeriformes</taxon>
        <taxon>Callorhinchidae</taxon>
        <taxon>Callorhinchus</taxon>
    </lineage>
</organism>
<dbReference type="AlphaFoldDB" id="V9KAP8"/>
<evidence type="ECO:0000256" key="1">
    <source>
        <dbReference type="ARBA" id="ARBA00004184"/>
    </source>
</evidence>
<dbReference type="Gene3D" id="6.10.250.3000">
    <property type="match status" value="1"/>
</dbReference>
<feature type="region of interest" description="Disordered" evidence="10">
    <location>
        <begin position="208"/>
        <end position="232"/>
    </location>
</feature>
<dbReference type="Gene3D" id="2.60.40.150">
    <property type="entry name" value="C2 domain"/>
    <property type="match status" value="2"/>
</dbReference>
<dbReference type="PROSITE" id="PS50916">
    <property type="entry name" value="RABBD"/>
    <property type="match status" value="1"/>
</dbReference>
<evidence type="ECO:0000256" key="10">
    <source>
        <dbReference type="SAM" id="MobiDB-lite"/>
    </source>
</evidence>
<dbReference type="SMART" id="SM00239">
    <property type="entry name" value="C2"/>
    <property type="match status" value="2"/>
</dbReference>
<dbReference type="PANTHER" id="PTHR45716:SF3">
    <property type="entry name" value="SYNAPTOTAGMIN-LIKE PROTEIN 1"/>
    <property type="match status" value="1"/>
</dbReference>
<evidence type="ECO:0000313" key="13">
    <source>
        <dbReference type="EMBL" id="AFO94783.1"/>
    </source>
</evidence>
<dbReference type="SUPFAM" id="SSF49562">
    <property type="entry name" value="C2 domain (Calcium/lipid-binding domain, CaLB)"/>
    <property type="match status" value="2"/>
</dbReference>
<feature type="compositionally biased region" description="Basic and acidic residues" evidence="10">
    <location>
        <begin position="155"/>
        <end position="170"/>
    </location>
</feature>
<dbReference type="CDD" id="cd04020">
    <property type="entry name" value="C2B_SLP_1-2-3-4"/>
    <property type="match status" value="1"/>
</dbReference>
<dbReference type="GO" id="GO:0070382">
    <property type="term" value="C:exocytic vesicle"/>
    <property type="evidence" value="ECO:0007669"/>
    <property type="project" value="TreeGrafter"/>
</dbReference>
<evidence type="ECO:0000256" key="4">
    <source>
        <dbReference type="ARBA" id="ARBA00022483"/>
    </source>
</evidence>
<evidence type="ECO:0000256" key="6">
    <source>
        <dbReference type="ARBA" id="ARBA00022737"/>
    </source>
</evidence>
<dbReference type="Pfam" id="PF00168">
    <property type="entry name" value="C2"/>
    <property type="match status" value="2"/>
</dbReference>
<dbReference type="InterPro" id="IPR043567">
    <property type="entry name" value="SYTL1-5_C2B"/>
</dbReference>
<evidence type="ECO:0000259" key="12">
    <source>
        <dbReference type="PROSITE" id="PS50916"/>
    </source>
</evidence>
<dbReference type="PANTHER" id="PTHR45716">
    <property type="entry name" value="BITESIZE, ISOFORM I"/>
    <property type="match status" value="1"/>
</dbReference>
<evidence type="ECO:0000256" key="2">
    <source>
        <dbReference type="ARBA" id="ARBA00004236"/>
    </source>
</evidence>
<dbReference type="GO" id="GO:0006886">
    <property type="term" value="P:intracellular protein transport"/>
    <property type="evidence" value="ECO:0007669"/>
    <property type="project" value="InterPro"/>
</dbReference>
<keyword evidence="7" id="KW-0472">Membrane</keyword>
<comment type="subcellular location">
    <subcellularLocation>
        <location evidence="2">Cell membrane</location>
    </subcellularLocation>
    <subcellularLocation>
        <location evidence="1">Endomembrane system</location>
        <topology evidence="1">Peripheral membrane protein</topology>
    </subcellularLocation>
</comment>
<accession>V9KAP8</accession>
<keyword evidence="6" id="KW-0677">Repeat</keyword>
<dbReference type="InterPro" id="IPR010911">
    <property type="entry name" value="Rab_BD"/>
</dbReference>
<sequence length="562" mass="64297">MELGFDVENLIDLSFLTEQEQDLIVAVLSRDAELRSLEENRIRKLQQSILDPEQLKIASGEWFKDVRAKRHKDQQFGSDIVRASIRKRKKKGEREKKVTINDEKIIINEQEQQKPLSEKIPESITVNSEMAITEQDNTDGKDRTDWEELQINERVEKHGDNLSTSKEKKVTSQSHQNEFGDDIEAEITVPGASDDLVCREEKSLVPDIQIQDELSEDDVCSEPSSGTNKDLDVTNSLSSLQSSNLSGSMMSLYSNVDFGCVDVKGSIQFSLHYDNDSQEFQILVDRCYDLAEAKKKRSDPYVKSYLLPDNTSESKRKTSVKKKTLNPIFNDWLKYKMEKSELQTRTLNLSVWHNDSFRHNIFLGEVEIPLESWDWSHTNPVSLSLQPRIAIAQSTIQNRGQLCFSLQFIPRASKDPGKPPSGELHIWLRDARNLIPLRSKGVNSFAKCYILPDTSKSSRQKTRVIKKCLHPVYNHTMVYDGFETEDLREICAEFTVWDHDAFSTRLLGGVRLSMGTGLSYGKSVTWMDSTEEEIAVWQNMISRPLEWVDSILPLRSNVDPGK</sequence>
<keyword evidence="5" id="KW-0597">Phosphoprotein</keyword>
<name>V9KAP8_CALMI</name>
<feature type="region of interest" description="Disordered" evidence="10">
    <location>
        <begin position="155"/>
        <end position="185"/>
    </location>
</feature>
<dbReference type="GO" id="GO:0006887">
    <property type="term" value="P:exocytosis"/>
    <property type="evidence" value="ECO:0007669"/>
    <property type="project" value="UniProtKB-KW"/>
</dbReference>
<proteinExistence type="evidence at transcript level"/>
<dbReference type="EMBL" id="JW862266">
    <property type="protein sequence ID" value="AFO94783.1"/>
    <property type="molecule type" value="mRNA"/>
</dbReference>
<dbReference type="GO" id="GO:0042043">
    <property type="term" value="F:neurexin family protein binding"/>
    <property type="evidence" value="ECO:0007669"/>
    <property type="project" value="TreeGrafter"/>
</dbReference>
<dbReference type="InterPro" id="IPR035892">
    <property type="entry name" value="C2_domain_sf"/>
</dbReference>
<evidence type="ECO:0000256" key="8">
    <source>
        <dbReference type="ARBA" id="ARBA00072163"/>
    </source>
</evidence>
<evidence type="ECO:0000256" key="9">
    <source>
        <dbReference type="ARBA" id="ARBA00075525"/>
    </source>
</evidence>
<evidence type="ECO:0000259" key="11">
    <source>
        <dbReference type="PROSITE" id="PS50004"/>
    </source>
</evidence>
<protein>
    <recommendedName>
        <fullName evidence="8">Synaptotagmin-like protein 1</fullName>
    </recommendedName>
    <alternativeName>
        <fullName evidence="9">Exophilin-7</fullName>
    </alternativeName>
</protein>
<feature type="domain" description="RabBD" evidence="12">
    <location>
        <begin position="10"/>
        <end position="66"/>
    </location>
</feature>
<evidence type="ECO:0000256" key="7">
    <source>
        <dbReference type="ARBA" id="ARBA00023136"/>
    </source>
</evidence>